<sequence>MKGAQRRKFPDIVSFITFIWECKIRADLCNKNDKISEREVTDVVIKSLSKREKEILMNNESRALNGIEDTLQKSSHMMSFYRVDDYAVSITTQGNISNSEHIPAVKQYCTYHKSPLYSTQDSRAKRYTAEKNKRISQNLVTVSSSRETDQITSQVEVNNKTYTFLVDT</sequence>
<gene>
    <name evidence="1" type="ORF">NGRA_2790</name>
</gene>
<accession>A0A9P6KYA4</accession>
<evidence type="ECO:0000313" key="2">
    <source>
        <dbReference type="Proteomes" id="UP000740883"/>
    </source>
</evidence>
<reference evidence="1 2" key="1">
    <citation type="journal article" date="2020" name="Genome Biol. Evol.">
        <title>Comparative genomics of strictly vertically transmitted, feminizing microsporidia endosymbionts of amphipod crustaceans.</title>
        <authorList>
            <person name="Cormier A."/>
            <person name="Chebbi M.A."/>
            <person name="Giraud I."/>
            <person name="Wattier R."/>
            <person name="Teixeira M."/>
            <person name="Gilbert C."/>
            <person name="Rigaud T."/>
            <person name="Cordaux R."/>
        </authorList>
    </citation>
    <scope>NUCLEOTIDE SEQUENCE [LARGE SCALE GENOMIC DNA]</scope>
    <source>
        <strain evidence="1 2">Ou3-Ou53</strain>
    </source>
</reference>
<dbReference type="Proteomes" id="UP000740883">
    <property type="component" value="Unassembled WGS sequence"/>
</dbReference>
<keyword evidence="2" id="KW-1185">Reference proteome</keyword>
<dbReference type="AlphaFoldDB" id="A0A9P6KYA4"/>
<comment type="caution">
    <text evidence="1">The sequence shown here is derived from an EMBL/GenBank/DDBJ whole genome shotgun (WGS) entry which is preliminary data.</text>
</comment>
<dbReference type="EMBL" id="SBJO01000384">
    <property type="protein sequence ID" value="KAF9761214.1"/>
    <property type="molecule type" value="Genomic_DNA"/>
</dbReference>
<proteinExistence type="predicted"/>
<evidence type="ECO:0000313" key="1">
    <source>
        <dbReference type="EMBL" id="KAF9761214.1"/>
    </source>
</evidence>
<name>A0A9P6KYA4_9MICR</name>
<protein>
    <submittedName>
        <fullName evidence="1">Uncharacterized protein</fullName>
    </submittedName>
</protein>
<organism evidence="1 2">
    <name type="scientific">Nosema granulosis</name>
    <dbReference type="NCBI Taxonomy" id="83296"/>
    <lineage>
        <taxon>Eukaryota</taxon>
        <taxon>Fungi</taxon>
        <taxon>Fungi incertae sedis</taxon>
        <taxon>Microsporidia</taxon>
        <taxon>Nosematidae</taxon>
        <taxon>Nosema</taxon>
    </lineage>
</organism>